<reference evidence="2" key="1">
    <citation type="submission" date="2020-05" db="EMBL/GenBank/DDBJ databases">
        <title>Phylogenomic resolution of chytrid fungi.</title>
        <authorList>
            <person name="Stajich J.E."/>
            <person name="Amses K."/>
            <person name="Simmons R."/>
            <person name="Seto K."/>
            <person name="Myers J."/>
            <person name="Bonds A."/>
            <person name="Quandt C.A."/>
            <person name="Barry K."/>
            <person name="Liu P."/>
            <person name="Grigoriev I."/>
            <person name="Longcore J.E."/>
            <person name="James T.Y."/>
        </authorList>
    </citation>
    <scope>NUCLEOTIDE SEQUENCE</scope>
    <source>
        <strain evidence="2">JEL0318</strain>
    </source>
</reference>
<evidence type="ECO:0000313" key="3">
    <source>
        <dbReference type="Proteomes" id="UP001212841"/>
    </source>
</evidence>
<comment type="caution">
    <text evidence="2">The sequence shown here is derived from an EMBL/GenBank/DDBJ whole genome shotgun (WGS) entry which is preliminary data.</text>
</comment>
<feature type="chain" id="PRO_5042075397" evidence="1">
    <location>
        <begin position="21"/>
        <end position="198"/>
    </location>
</feature>
<evidence type="ECO:0000313" key="2">
    <source>
        <dbReference type="EMBL" id="KAJ3050961.1"/>
    </source>
</evidence>
<feature type="signal peptide" evidence="1">
    <location>
        <begin position="1"/>
        <end position="20"/>
    </location>
</feature>
<accession>A0AAD5SAT7</accession>
<dbReference type="EMBL" id="JADGJD010000452">
    <property type="protein sequence ID" value="KAJ3050961.1"/>
    <property type="molecule type" value="Genomic_DNA"/>
</dbReference>
<proteinExistence type="predicted"/>
<sequence>MKVATLISVSLVIASTSASAIPFLEDKDFGLVTFDHKYHHPLRDGTTVPVKCGTFTSGIREDARFSMGPHAPFDLKNTRPGTVTVRKSDTDICFHTNSTVPCIIRAVTVSNSSWSQILTSFPGGTSDFENCYQKESVALVQGYQACMDLRVFALGYGDGGMCGGQMRMWGPRGDASSLAWRCDELGGDYERAAVVQQP</sequence>
<protein>
    <submittedName>
        <fullName evidence="2">Uncharacterized protein</fullName>
    </submittedName>
</protein>
<gene>
    <name evidence="2" type="ORF">HK097_008071</name>
</gene>
<evidence type="ECO:0000256" key="1">
    <source>
        <dbReference type="SAM" id="SignalP"/>
    </source>
</evidence>
<dbReference type="Proteomes" id="UP001212841">
    <property type="component" value="Unassembled WGS sequence"/>
</dbReference>
<organism evidence="2 3">
    <name type="scientific">Rhizophlyctis rosea</name>
    <dbReference type="NCBI Taxonomy" id="64517"/>
    <lineage>
        <taxon>Eukaryota</taxon>
        <taxon>Fungi</taxon>
        <taxon>Fungi incertae sedis</taxon>
        <taxon>Chytridiomycota</taxon>
        <taxon>Chytridiomycota incertae sedis</taxon>
        <taxon>Chytridiomycetes</taxon>
        <taxon>Rhizophlyctidales</taxon>
        <taxon>Rhizophlyctidaceae</taxon>
        <taxon>Rhizophlyctis</taxon>
    </lineage>
</organism>
<keyword evidence="3" id="KW-1185">Reference proteome</keyword>
<name>A0AAD5SAT7_9FUNG</name>
<dbReference type="AlphaFoldDB" id="A0AAD5SAT7"/>
<keyword evidence="1" id="KW-0732">Signal</keyword>